<gene>
    <name evidence="2" type="ORF">AALM99_04365</name>
</gene>
<proteinExistence type="predicted"/>
<evidence type="ECO:0000313" key="2">
    <source>
        <dbReference type="EMBL" id="MEY8537677.1"/>
    </source>
</evidence>
<organism evidence="2 3">
    <name type="scientific">Lactococcus muris</name>
    <dbReference type="NCBI Taxonomy" id="2941330"/>
    <lineage>
        <taxon>Bacteria</taxon>
        <taxon>Bacillati</taxon>
        <taxon>Bacillota</taxon>
        <taxon>Bacilli</taxon>
        <taxon>Lactobacillales</taxon>
        <taxon>Streptococcaceae</taxon>
        <taxon>Lactococcus</taxon>
    </lineage>
</organism>
<keyword evidence="3" id="KW-1185">Reference proteome</keyword>
<keyword evidence="1" id="KW-0472">Membrane</keyword>
<protein>
    <submittedName>
        <fullName evidence="2">Uncharacterized protein</fullName>
    </submittedName>
</protein>
<reference evidence="2 3" key="1">
    <citation type="submission" date="2024-03" db="EMBL/GenBank/DDBJ databases">
        <title>Mouse gut bacterial collection (mGBC) of GemPharmatech.</title>
        <authorList>
            <person name="He Y."/>
            <person name="Dong L."/>
            <person name="Wu D."/>
            <person name="Gao X."/>
            <person name="Lin Z."/>
        </authorList>
    </citation>
    <scope>NUCLEOTIDE SEQUENCE [LARGE SCALE GENOMIC DNA]</scope>
    <source>
        <strain evidence="2 3">20-218</strain>
    </source>
</reference>
<dbReference type="RefSeq" id="WP_369917995.1">
    <property type="nucleotide sequence ID" value="NZ_JBCLSQ010000008.1"/>
</dbReference>
<dbReference type="EMBL" id="JBCLSQ010000008">
    <property type="protein sequence ID" value="MEY8537677.1"/>
    <property type="molecule type" value="Genomic_DNA"/>
</dbReference>
<keyword evidence="1" id="KW-0812">Transmembrane</keyword>
<feature type="transmembrane region" description="Helical" evidence="1">
    <location>
        <begin position="107"/>
        <end position="128"/>
    </location>
</feature>
<evidence type="ECO:0000256" key="1">
    <source>
        <dbReference type="SAM" id="Phobius"/>
    </source>
</evidence>
<keyword evidence="1" id="KW-1133">Transmembrane helix</keyword>
<name>A0ABV4D7D8_9LACT</name>
<dbReference type="Proteomes" id="UP001565242">
    <property type="component" value="Unassembled WGS sequence"/>
</dbReference>
<comment type="caution">
    <text evidence="2">The sequence shown here is derived from an EMBL/GenBank/DDBJ whole genome shotgun (WGS) entry which is preliminary data.</text>
</comment>
<accession>A0ABV4D7D8</accession>
<evidence type="ECO:0000313" key="3">
    <source>
        <dbReference type="Proteomes" id="UP001565242"/>
    </source>
</evidence>
<sequence>MDNKTDFENKIIDEIKELIISDGSLSYSERKSLDKIIARINNGAEFKEAIGPWLRHMEDIKKISNDGALSEEMELLFEKIRQKYEIPPKIEKTYFYAGAGSGKRQNFFSMGVGIFLIIVIYILVSYILKTFNIN</sequence>